<name>A0A814D6H7_ADIRI</name>
<dbReference type="Pfam" id="PF11957">
    <property type="entry name" value="efThoc1"/>
    <property type="match status" value="1"/>
</dbReference>
<gene>
    <name evidence="2" type="ORF">EDS130_LOCUS12336</name>
</gene>
<protein>
    <recommendedName>
        <fullName evidence="4">THO complex subunit 1</fullName>
    </recommendedName>
</protein>
<evidence type="ECO:0000256" key="1">
    <source>
        <dbReference type="SAM" id="MobiDB-lite"/>
    </source>
</evidence>
<accession>A0A814D6H7</accession>
<dbReference type="GO" id="GO:0000445">
    <property type="term" value="C:THO complex part of transcription export complex"/>
    <property type="evidence" value="ECO:0007669"/>
    <property type="project" value="TreeGrafter"/>
</dbReference>
<organism evidence="2 3">
    <name type="scientific">Adineta ricciae</name>
    <name type="common">Rotifer</name>
    <dbReference type="NCBI Taxonomy" id="249248"/>
    <lineage>
        <taxon>Eukaryota</taxon>
        <taxon>Metazoa</taxon>
        <taxon>Spiralia</taxon>
        <taxon>Gnathifera</taxon>
        <taxon>Rotifera</taxon>
        <taxon>Eurotatoria</taxon>
        <taxon>Bdelloidea</taxon>
        <taxon>Adinetida</taxon>
        <taxon>Adinetidae</taxon>
        <taxon>Adineta</taxon>
    </lineage>
</organism>
<reference evidence="2" key="1">
    <citation type="submission" date="2021-02" db="EMBL/GenBank/DDBJ databases">
        <authorList>
            <person name="Nowell W R."/>
        </authorList>
    </citation>
    <scope>NUCLEOTIDE SEQUENCE</scope>
</reference>
<feature type="region of interest" description="Disordered" evidence="1">
    <location>
        <begin position="541"/>
        <end position="637"/>
    </location>
</feature>
<feature type="region of interest" description="Disordered" evidence="1">
    <location>
        <begin position="468"/>
        <end position="488"/>
    </location>
</feature>
<dbReference type="OrthoDB" id="10257415at2759"/>
<dbReference type="AlphaFoldDB" id="A0A814D6H7"/>
<dbReference type="PANTHER" id="PTHR13265:SF0">
    <property type="entry name" value="HPR1"/>
    <property type="match status" value="1"/>
</dbReference>
<evidence type="ECO:0000313" key="2">
    <source>
        <dbReference type="EMBL" id="CAF0951017.1"/>
    </source>
</evidence>
<dbReference type="Proteomes" id="UP000663852">
    <property type="component" value="Unassembled WGS sequence"/>
</dbReference>
<proteinExistence type="predicted"/>
<evidence type="ECO:0008006" key="4">
    <source>
        <dbReference type="Google" id="ProtNLM"/>
    </source>
</evidence>
<sequence length="637" mass="73580">MIEKNSSTFEVIRQHIETDLNASQWNVQRVRDVLDKNKSPEYRTAVEHAFRSVLFRLMEQQVEITHGTNLDDMETSTFVTDQFLASVRHLIGCAIEAVHSEFAAAAMPIYLFNDLFAYTTIDVGERIFIVLEENASVWRSATFFPSVKNVLLRMCNDLLKRLSKMQKTVFSGRILTFLAQLFPLNEKSGLNQIGHFNTDNVTKLTKTKQAVSPVEEVEKEKKMEVDEDGEIHDLHQKNSAEFYSNFWMLQDYFSKPFQLWERTSWNTFVHNANQVLEIFVNNQLDNVKTVSSTDDSFFAKYLTSEKLLELQLNDVTFRQNILVQFLIVFQYLVLPVKFKQPHQTLNEEQSQWIKRTTHQINELLKQTGTNAEIFTVSIQHILKREEMWNLWKNNGCPDFSKAKLDLKKKNASQTYAPYRLSDSIRQSIQQSSKRRAMNFEDLRNPSQQYVPSIRQFFDPIIEQLQEVSSKLSNNDSQENKQPTAQDIDKEREKFLQEDSSLIWRALRLLARQSPYFFVQNAQTVPSMAQFLVTTCEKIRREHMTSSTTTSTATASTNSTVPSATSTTNGDEEEEDTNIDDEPLENPPSTGETTNTDQETEEEATTTTTSTPVAPKVDEDDDDDNRERRFSLAKRTST</sequence>
<dbReference type="EMBL" id="CAJNOJ010000046">
    <property type="protein sequence ID" value="CAF0951017.1"/>
    <property type="molecule type" value="Genomic_DNA"/>
</dbReference>
<dbReference type="GO" id="GO:0006406">
    <property type="term" value="P:mRNA export from nucleus"/>
    <property type="evidence" value="ECO:0007669"/>
    <property type="project" value="TreeGrafter"/>
</dbReference>
<feature type="compositionally biased region" description="Acidic residues" evidence="1">
    <location>
        <begin position="569"/>
        <end position="583"/>
    </location>
</feature>
<dbReference type="PANTHER" id="PTHR13265">
    <property type="entry name" value="THO COMPLEX SUBUNIT 1"/>
    <property type="match status" value="1"/>
</dbReference>
<feature type="compositionally biased region" description="Polar residues" evidence="1">
    <location>
        <begin position="468"/>
        <end position="484"/>
    </location>
</feature>
<feature type="compositionally biased region" description="Low complexity" evidence="1">
    <location>
        <begin position="544"/>
        <end position="568"/>
    </location>
</feature>
<evidence type="ECO:0000313" key="3">
    <source>
        <dbReference type="Proteomes" id="UP000663852"/>
    </source>
</evidence>
<dbReference type="InterPro" id="IPR021861">
    <property type="entry name" value="THO_THOC1"/>
</dbReference>
<comment type="caution">
    <text evidence="2">The sequence shown here is derived from an EMBL/GenBank/DDBJ whole genome shotgun (WGS) entry which is preliminary data.</text>
</comment>